<comment type="caution">
    <text evidence="3">The sequence shown here is derived from an EMBL/GenBank/DDBJ whole genome shotgun (WGS) entry which is preliminary data.</text>
</comment>
<feature type="coiled-coil region" evidence="1">
    <location>
        <begin position="30"/>
        <end position="96"/>
    </location>
</feature>
<reference evidence="3 4" key="1">
    <citation type="submission" date="2017-05" db="EMBL/GenBank/DDBJ databases">
        <title>The Genome Sequence of Enterococcus faecium 7H8_DIV0219.</title>
        <authorList>
            <consortium name="The Broad Institute Genomics Platform"/>
            <consortium name="The Broad Institute Genomic Center for Infectious Diseases"/>
            <person name="Earl A."/>
            <person name="Manson A."/>
            <person name="Schwartman J."/>
            <person name="Gilmore M."/>
            <person name="Abouelleil A."/>
            <person name="Cao P."/>
            <person name="Chapman S."/>
            <person name="Cusick C."/>
            <person name="Shea T."/>
            <person name="Young S."/>
            <person name="Neafsey D."/>
            <person name="Nusbaum C."/>
            <person name="Birren B."/>
        </authorList>
    </citation>
    <scope>NUCLEOTIDE SEQUENCE [LARGE SCALE GENOMIC DNA]</scope>
    <source>
        <strain evidence="3 4">7H8_DIV0219</strain>
    </source>
</reference>
<evidence type="ECO:0000256" key="1">
    <source>
        <dbReference type="SAM" id="Coils"/>
    </source>
</evidence>
<dbReference type="AlphaFoldDB" id="A0A242AMZ1"/>
<evidence type="ECO:0000313" key="3">
    <source>
        <dbReference type="EMBL" id="OTN82250.1"/>
    </source>
</evidence>
<accession>A0A242AMZ1</accession>
<keyword evidence="1" id="KW-0175">Coiled coil</keyword>
<dbReference type="Proteomes" id="UP000194885">
    <property type="component" value="Unassembled WGS sequence"/>
</dbReference>
<keyword evidence="2" id="KW-0812">Transmembrane</keyword>
<evidence type="ECO:0000256" key="2">
    <source>
        <dbReference type="SAM" id="Phobius"/>
    </source>
</evidence>
<proteinExistence type="predicted"/>
<sequence length="170" mass="20077">MSWEEEINPLSQEEQLELIAQAIDKFALDYEAQQAEVTQARKNLTKTIEQLNTLERQHEAKIAYDKQWLDEQKAQVETLQNELRQCIQETEKHTLRIKKWLEIGFYGVLMVVLYQALTTSLWHTLGFETLYHHLQKQVQYGGLLVTSVYTLLNIGALSWLVRKLTKTWHY</sequence>
<evidence type="ECO:0000313" key="4">
    <source>
        <dbReference type="Proteomes" id="UP000194885"/>
    </source>
</evidence>
<gene>
    <name evidence="3" type="ORF">A5810_003217</name>
</gene>
<dbReference type="SUPFAM" id="SSF58100">
    <property type="entry name" value="Bacterial hemolysins"/>
    <property type="match status" value="1"/>
</dbReference>
<keyword evidence="2" id="KW-1133">Transmembrane helix</keyword>
<dbReference type="RefSeq" id="WP_086324076.1">
    <property type="nucleotide sequence ID" value="NZ_NGKW01000046.1"/>
</dbReference>
<protein>
    <submittedName>
        <fullName evidence="3">Uncharacterized protein</fullName>
    </submittedName>
</protein>
<dbReference type="EMBL" id="NGKW01000046">
    <property type="protein sequence ID" value="OTN82250.1"/>
    <property type="molecule type" value="Genomic_DNA"/>
</dbReference>
<feature type="transmembrane region" description="Helical" evidence="2">
    <location>
        <begin position="142"/>
        <end position="161"/>
    </location>
</feature>
<organism evidence="3 4">
    <name type="scientific">Enterococcus faecium</name>
    <name type="common">Streptococcus faecium</name>
    <dbReference type="NCBI Taxonomy" id="1352"/>
    <lineage>
        <taxon>Bacteria</taxon>
        <taxon>Bacillati</taxon>
        <taxon>Bacillota</taxon>
        <taxon>Bacilli</taxon>
        <taxon>Lactobacillales</taxon>
        <taxon>Enterococcaceae</taxon>
        <taxon>Enterococcus</taxon>
    </lineage>
</organism>
<feature type="transmembrane region" description="Helical" evidence="2">
    <location>
        <begin position="103"/>
        <end position="122"/>
    </location>
</feature>
<name>A0A242AMZ1_ENTFC</name>
<keyword evidence="2" id="KW-0472">Membrane</keyword>